<protein>
    <submittedName>
        <fullName evidence="1">Uncharacterized protein</fullName>
    </submittedName>
</protein>
<dbReference type="AlphaFoldDB" id="A0A1Y0AYV8"/>
<sequence>MSGEERNDWISLSLCLKSRTIVSLVKVMLTNPEHLIFDLQMEKRLKQILFFL</sequence>
<accession>A0A1Y0AYV8</accession>
<gene>
    <name evidence="1" type="ORF">AEK19_MT1080</name>
</gene>
<proteinExistence type="predicted"/>
<name>A0A1Y0AYV8_9LAMI</name>
<keyword evidence="1" id="KW-0496">Mitochondrion</keyword>
<evidence type="ECO:0000313" key="1">
    <source>
        <dbReference type="EMBL" id="ART30345.1"/>
    </source>
</evidence>
<geneLocation type="mitochondrion" evidence="1"/>
<organism evidence="1">
    <name type="scientific">Utricularia reniformis</name>
    <dbReference type="NCBI Taxonomy" id="192314"/>
    <lineage>
        <taxon>Eukaryota</taxon>
        <taxon>Viridiplantae</taxon>
        <taxon>Streptophyta</taxon>
        <taxon>Embryophyta</taxon>
        <taxon>Tracheophyta</taxon>
        <taxon>Spermatophyta</taxon>
        <taxon>Magnoliopsida</taxon>
        <taxon>eudicotyledons</taxon>
        <taxon>Gunneridae</taxon>
        <taxon>Pentapetalae</taxon>
        <taxon>asterids</taxon>
        <taxon>lamiids</taxon>
        <taxon>Lamiales</taxon>
        <taxon>Lentibulariaceae</taxon>
        <taxon>Utricularia</taxon>
    </lineage>
</organism>
<reference evidence="1" key="1">
    <citation type="submission" date="2017-03" db="EMBL/GenBank/DDBJ databases">
        <title>The mitochondrial genome of the carnivorous plant Utricularia reniformis (Lentibulariaceae): structure, comparative analysis and evolutionary landmarks.</title>
        <authorList>
            <person name="Silva S.R."/>
            <person name="Alvarenga D.O."/>
            <person name="Michael T.P."/>
            <person name="Miranda V.F.O."/>
            <person name="Varani A.M."/>
        </authorList>
    </citation>
    <scope>NUCLEOTIDE SEQUENCE</scope>
</reference>
<dbReference type="EMBL" id="KY774314">
    <property type="protein sequence ID" value="ART30345.1"/>
    <property type="molecule type" value="Genomic_DNA"/>
</dbReference>